<dbReference type="Pfam" id="PF08742">
    <property type="entry name" value="C8"/>
    <property type="match status" value="1"/>
</dbReference>
<organism evidence="6 7">
    <name type="scientific">Seriola lalandi dorsalis</name>
    <dbReference type="NCBI Taxonomy" id="1841481"/>
    <lineage>
        <taxon>Eukaryota</taxon>
        <taxon>Metazoa</taxon>
        <taxon>Chordata</taxon>
        <taxon>Craniata</taxon>
        <taxon>Vertebrata</taxon>
        <taxon>Euteleostomi</taxon>
        <taxon>Actinopterygii</taxon>
        <taxon>Neopterygii</taxon>
        <taxon>Teleostei</taxon>
        <taxon>Neoteleostei</taxon>
        <taxon>Acanthomorphata</taxon>
        <taxon>Carangaria</taxon>
        <taxon>Carangiformes</taxon>
        <taxon>Carangidae</taxon>
        <taxon>Seriola</taxon>
    </lineage>
</organism>
<dbReference type="Proteomes" id="UP000261360">
    <property type="component" value="Unplaced"/>
</dbReference>
<proteinExistence type="predicted"/>
<evidence type="ECO:0000256" key="1">
    <source>
        <dbReference type="ARBA" id="ARBA00022737"/>
    </source>
</evidence>
<dbReference type="PANTHER" id="PTHR11339:SF406">
    <property type="entry name" value="MUCIN-5AC-LIKE"/>
    <property type="match status" value="1"/>
</dbReference>
<keyword evidence="3" id="KW-0325">Glycoprotein</keyword>
<reference evidence="6" key="1">
    <citation type="submission" date="2025-08" db="UniProtKB">
        <authorList>
            <consortium name="Ensembl"/>
        </authorList>
    </citation>
    <scope>IDENTIFICATION</scope>
</reference>
<dbReference type="SMART" id="SM00832">
    <property type="entry name" value="C8"/>
    <property type="match status" value="1"/>
</dbReference>
<evidence type="ECO:0000256" key="3">
    <source>
        <dbReference type="ARBA" id="ARBA00023180"/>
    </source>
</evidence>
<name>A0A3B4XDX1_SERLL</name>
<dbReference type="Gene3D" id="2.10.25.10">
    <property type="entry name" value="Laminin"/>
    <property type="match status" value="1"/>
</dbReference>
<accession>A0A3B4XDX1</accession>
<dbReference type="InterPro" id="IPR036084">
    <property type="entry name" value="Ser_inhib-like_sf"/>
</dbReference>
<dbReference type="InterPro" id="IPR001846">
    <property type="entry name" value="VWF_type-D"/>
</dbReference>
<dbReference type="CDD" id="cd19941">
    <property type="entry name" value="TIL"/>
    <property type="match status" value="1"/>
</dbReference>
<dbReference type="GeneTree" id="ENSGT00940000163235"/>
<sequence length="571" mass="63695">MTDHDGYCFIGYCNATCHVVLIHHKCVPSRKVCVDVSPPRQDGESWKENNCTVATCDDGKVTYNKTQCPTPNPVVCANNFPAIKVRDGDECCPHNECQCVCYGWGDPHYVTFDGTYYDFQGNCSYWLVKEILPKYNFSVMIDNYYCGVVDRFSCPHSITVFYQSYKIFIIQEDINTNFTNQVFVNDRLVTPAYQNADFRLTTTGIDTVLVIPKIHAKVTFSGLIFSIYLPYGMFGGNTEGQCGTCNNNRTDDCRLPDGKIDPSCPNMAHEWHANNSNCARPSEPTPTPMPETCNTTICEIIKSSVFEACHKVIDYNPFVVACEFDVCHMHINHISCTSLQSYADACAEAGVCIDWRSSTKGLCEYTCPSPKVYKACGPQVEPTCELWYSNSPPHCCCSTAMTNLTLEGCYCPKGTTLLSSSSNKCVPTCGKRQHYCMATVVMHLCLTLFAGLLWPSCKECICEEDTLRVTCRNMSCPTLPPLSCDQEGQVKVPETAGCCPKEKCVSVCVCVQGYEYQNVPGQCCGKCVQTSCVVTLQNNSTHTLKVCMCVHAMYLCSARQCKEEIRFYIYC</sequence>
<dbReference type="InterPro" id="IPR050780">
    <property type="entry name" value="Mucin_vWF_Thrombospondin_sf"/>
</dbReference>
<dbReference type="SMART" id="SM00216">
    <property type="entry name" value="VWD"/>
    <property type="match status" value="1"/>
</dbReference>
<keyword evidence="2" id="KW-1015">Disulfide bond</keyword>
<evidence type="ECO:0000313" key="7">
    <source>
        <dbReference type="Proteomes" id="UP000261360"/>
    </source>
</evidence>
<feature type="domain" description="VWFC" evidence="4">
    <location>
        <begin position="31"/>
        <end position="98"/>
    </location>
</feature>
<dbReference type="SMART" id="SM00214">
    <property type="entry name" value="VWC"/>
    <property type="match status" value="1"/>
</dbReference>
<reference evidence="6" key="2">
    <citation type="submission" date="2025-09" db="UniProtKB">
        <authorList>
            <consortium name="Ensembl"/>
        </authorList>
    </citation>
    <scope>IDENTIFICATION</scope>
</reference>
<evidence type="ECO:0000259" key="5">
    <source>
        <dbReference type="PROSITE" id="PS51233"/>
    </source>
</evidence>
<dbReference type="PROSITE" id="PS51233">
    <property type="entry name" value="VWFD"/>
    <property type="match status" value="1"/>
</dbReference>
<evidence type="ECO:0000256" key="2">
    <source>
        <dbReference type="ARBA" id="ARBA00023157"/>
    </source>
</evidence>
<dbReference type="InterPro" id="IPR001007">
    <property type="entry name" value="VWF_dom"/>
</dbReference>
<dbReference type="AlphaFoldDB" id="A0A3B4XDX1"/>
<keyword evidence="7" id="KW-1185">Reference proteome</keyword>
<dbReference type="STRING" id="1841481.ENSSLDP00000016014"/>
<dbReference type="SUPFAM" id="SSF57567">
    <property type="entry name" value="Serine protease inhibitors"/>
    <property type="match status" value="1"/>
</dbReference>
<feature type="domain" description="VWFD" evidence="5">
    <location>
        <begin position="99"/>
        <end position="279"/>
    </location>
</feature>
<keyword evidence="1" id="KW-0677">Repeat</keyword>
<evidence type="ECO:0000259" key="4">
    <source>
        <dbReference type="PROSITE" id="PS50184"/>
    </source>
</evidence>
<dbReference type="PANTHER" id="PTHR11339">
    <property type="entry name" value="EXTRACELLULAR MATRIX GLYCOPROTEIN RELATED"/>
    <property type="match status" value="1"/>
</dbReference>
<dbReference type="PROSITE" id="PS50184">
    <property type="entry name" value="VWFC_2"/>
    <property type="match status" value="1"/>
</dbReference>
<evidence type="ECO:0000313" key="6">
    <source>
        <dbReference type="Ensembl" id="ENSSLDP00000016014.1"/>
    </source>
</evidence>
<protein>
    <submittedName>
        <fullName evidence="6">Mucin 5f</fullName>
    </submittedName>
</protein>
<dbReference type="InterPro" id="IPR014853">
    <property type="entry name" value="VWF/SSPO/ZAN-like_Cys-rich_dom"/>
</dbReference>
<dbReference type="Pfam" id="PF00094">
    <property type="entry name" value="VWD"/>
    <property type="match status" value="1"/>
</dbReference>
<dbReference type="Ensembl" id="ENSSLDT00000016609.1">
    <property type="protein sequence ID" value="ENSSLDP00000016014.1"/>
    <property type="gene ID" value="ENSSLDG00000012704.1"/>
</dbReference>